<dbReference type="InterPro" id="IPR013037">
    <property type="entry name" value="Clathrin_b-adaptin_app_Ig-like"/>
</dbReference>
<dbReference type="Gene3D" id="1.25.10.10">
    <property type="entry name" value="Leucine-rich Repeat Variant"/>
    <property type="match status" value="1"/>
</dbReference>
<comment type="subcellular location">
    <subcellularLocation>
        <location evidence="1">Endomembrane system</location>
    </subcellularLocation>
</comment>
<keyword evidence="4" id="KW-0653">Protein transport</keyword>
<evidence type="ECO:0000256" key="2">
    <source>
        <dbReference type="ARBA" id="ARBA00006613"/>
    </source>
</evidence>
<dbReference type="InterPro" id="IPR015151">
    <property type="entry name" value="B-adaptin_app_sub_C"/>
</dbReference>
<comment type="similarity">
    <text evidence="2">Belongs to the adaptor complexes large subunit family.</text>
</comment>
<dbReference type="OrthoDB" id="10254310at2759"/>
<dbReference type="GO" id="GO:0006886">
    <property type="term" value="P:intracellular protein transport"/>
    <property type="evidence" value="ECO:0007669"/>
    <property type="project" value="InterPro"/>
</dbReference>
<name>A0A8J8P1Z3_HALGN</name>
<dbReference type="InterPro" id="IPR026739">
    <property type="entry name" value="AP_beta"/>
</dbReference>
<evidence type="ECO:0000256" key="4">
    <source>
        <dbReference type="ARBA" id="ARBA00022927"/>
    </source>
</evidence>
<dbReference type="PANTHER" id="PTHR11134">
    <property type="entry name" value="ADAPTOR COMPLEX SUBUNIT BETA FAMILY MEMBER"/>
    <property type="match status" value="1"/>
</dbReference>
<feature type="domain" description="Clathrin/coatomer adaptor adaptin-like N-terminal" evidence="7">
    <location>
        <begin position="17"/>
        <end position="540"/>
    </location>
</feature>
<sequence>MATIDPFDFFKSSKRSEVAELELELNHNKLEKRMEALKKVIAMMTVGKDVSSLFFPVLKCVETNNVDLKKLVYLYIINYAKTQPDLAVLAVNTFRKDARERLNPLIRGLAVRTMGCIGVDTILDYLCEPLKESMGDEDPYVRKTAAVCVAKLFEINQQRVEDYKFIEKLEEMLGDGNGMVVSNAVAALTDIQHTKGKIVQMTQTILYKLLNALPECSEWGRIYILDFLADNMLPSAAIKSGGIEEIIQRIVPNLAHSNSAVVLSATKVILKYLDYMTGDTEMVRSVCRKMAPPLISLMNSEPEIQYIAIRNINLIIQKRPYIIDKEVRVFFCNFQDPLYVKLEKLEILIRLADLKNVDSLLNELKDYAQEVDVLFVRRSISAIGRIAIKLDRAADRCIQVLHQLINTKIDYVVQEAIIVIKDIFRKYPNRYESIIKDLCENLKALDNVDARASMIWIVGEYGDRIDNAVDLLTNFSQSFKDEARKVQHALLNATVKLFLKVEGNGGAEELVQDVLRMATEESDNPDLRNRGYIYWKMLSSNPEMAKQIILCEKPTISEDASTLEPQILDKLVGNISMLSSVYYKVPDTFVKKIRDRINERLDLENEEVQVISQQSKQAQAEYVDSTGVKKSEYIKESQVAQATYMVDLLSLDDQPPMKQGGAGTNAIDDLLGIIDTTPPVQHSTQPVQQQHPMQINGGGSDLLDLIDTTAHVQQPSIQAVQSSALDDLLGGMGQESHTETLLQKAQFVKVPYQVVLNGQTAGQKGQQGLQIEAAFQRDGNGALVLDMKLTNLSTVPISDCLMKLNQNHFGLALHDPFPTPFTLRPQESRSLTLTCHQNRAPGGPPPLRPPVLIQAGINCSLDLFYFTLPALLQVLLSPTQLEYQMCSRIWSSFPVMQECKMTMPSMSAQITNGHALITRLQENRIYYLNQATNEQGSEVLYVYCSPEEGDQGVNQHEIVVAEIGITPTGGVEIQATSQSGYMSLLFLQAVKFVLSANT</sequence>
<gene>
    <name evidence="9" type="ORF">FGO68_gene17379</name>
</gene>
<dbReference type="Proteomes" id="UP000785679">
    <property type="component" value="Unassembled WGS sequence"/>
</dbReference>
<dbReference type="GO" id="GO:0012505">
    <property type="term" value="C:endomembrane system"/>
    <property type="evidence" value="ECO:0007669"/>
    <property type="project" value="UniProtKB-SubCell"/>
</dbReference>
<accession>A0A8J8P1Z3</accession>
<reference evidence="9" key="1">
    <citation type="submission" date="2019-06" db="EMBL/GenBank/DDBJ databases">
        <authorList>
            <person name="Zheng W."/>
        </authorList>
    </citation>
    <scope>NUCLEOTIDE SEQUENCE</scope>
    <source>
        <strain evidence="9">QDHG01</strain>
    </source>
</reference>
<dbReference type="InterPro" id="IPR012295">
    <property type="entry name" value="TBP_dom_sf"/>
</dbReference>
<keyword evidence="3" id="KW-0813">Transport</keyword>
<dbReference type="GO" id="GO:0016192">
    <property type="term" value="P:vesicle-mediated transport"/>
    <property type="evidence" value="ECO:0007669"/>
    <property type="project" value="InterPro"/>
</dbReference>
<dbReference type="SUPFAM" id="SSF48371">
    <property type="entry name" value="ARM repeat"/>
    <property type="match status" value="1"/>
</dbReference>
<dbReference type="Gene3D" id="3.30.310.10">
    <property type="entry name" value="TATA-Binding Protein"/>
    <property type="match status" value="1"/>
</dbReference>
<evidence type="ECO:0000256" key="5">
    <source>
        <dbReference type="ARBA" id="ARBA00023136"/>
    </source>
</evidence>
<evidence type="ECO:0000259" key="7">
    <source>
        <dbReference type="Pfam" id="PF01602"/>
    </source>
</evidence>
<dbReference type="AlphaFoldDB" id="A0A8J8P1Z3"/>
<evidence type="ECO:0000256" key="3">
    <source>
        <dbReference type="ARBA" id="ARBA00022448"/>
    </source>
</evidence>
<evidence type="ECO:0000313" key="9">
    <source>
        <dbReference type="EMBL" id="TNV84540.1"/>
    </source>
</evidence>
<dbReference type="GO" id="GO:0030131">
    <property type="term" value="C:clathrin adaptor complex"/>
    <property type="evidence" value="ECO:0007669"/>
    <property type="project" value="InterPro"/>
</dbReference>
<organism evidence="9 10">
    <name type="scientific">Halteria grandinella</name>
    <dbReference type="NCBI Taxonomy" id="5974"/>
    <lineage>
        <taxon>Eukaryota</taxon>
        <taxon>Sar</taxon>
        <taxon>Alveolata</taxon>
        <taxon>Ciliophora</taxon>
        <taxon>Intramacronucleata</taxon>
        <taxon>Spirotrichea</taxon>
        <taxon>Stichotrichia</taxon>
        <taxon>Sporadotrichida</taxon>
        <taxon>Halteriidae</taxon>
        <taxon>Halteria</taxon>
    </lineage>
</organism>
<feature type="coiled-coil region" evidence="6">
    <location>
        <begin position="594"/>
        <end position="621"/>
    </location>
</feature>
<keyword evidence="6" id="KW-0175">Coiled coil</keyword>
<proteinExistence type="inferred from homology"/>
<keyword evidence="10" id="KW-1185">Reference proteome</keyword>
<evidence type="ECO:0000256" key="1">
    <source>
        <dbReference type="ARBA" id="ARBA00004308"/>
    </source>
</evidence>
<comment type="caution">
    <text evidence="9">The sequence shown here is derived from an EMBL/GenBank/DDBJ whole genome shotgun (WGS) entry which is preliminary data.</text>
</comment>
<dbReference type="EMBL" id="RRYP01002659">
    <property type="protein sequence ID" value="TNV84540.1"/>
    <property type="molecule type" value="Genomic_DNA"/>
</dbReference>
<dbReference type="Pfam" id="PF01602">
    <property type="entry name" value="Adaptin_N"/>
    <property type="match status" value="1"/>
</dbReference>
<keyword evidence="5" id="KW-0472">Membrane</keyword>
<feature type="domain" description="Beta-adaptin appendage C-terminal subdomain" evidence="8">
    <location>
        <begin position="888"/>
        <end position="994"/>
    </location>
</feature>
<dbReference type="Pfam" id="PF09066">
    <property type="entry name" value="B2-adapt-app_C"/>
    <property type="match status" value="1"/>
</dbReference>
<dbReference type="Gene3D" id="2.60.40.1150">
    <property type="match status" value="1"/>
</dbReference>
<dbReference type="InterPro" id="IPR013041">
    <property type="entry name" value="Clathrin_app_Ig-like_sf"/>
</dbReference>
<dbReference type="InterPro" id="IPR016024">
    <property type="entry name" value="ARM-type_fold"/>
</dbReference>
<evidence type="ECO:0000259" key="8">
    <source>
        <dbReference type="Pfam" id="PF09066"/>
    </source>
</evidence>
<dbReference type="InterPro" id="IPR011989">
    <property type="entry name" value="ARM-like"/>
</dbReference>
<evidence type="ECO:0008006" key="11">
    <source>
        <dbReference type="Google" id="ProtNLM"/>
    </source>
</evidence>
<evidence type="ECO:0000313" key="10">
    <source>
        <dbReference type="Proteomes" id="UP000785679"/>
    </source>
</evidence>
<protein>
    <recommendedName>
        <fullName evidence="11">AP complex subunit beta</fullName>
    </recommendedName>
</protein>
<dbReference type="InterPro" id="IPR002553">
    <property type="entry name" value="Clathrin/coatomer_adapt-like_N"/>
</dbReference>
<dbReference type="SUPFAM" id="SSF49348">
    <property type="entry name" value="Clathrin adaptor appendage domain"/>
    <property type="match status" value="1"/>
</dbReference>
<evidence type="ECO:0000256" key="6">
    <source>
        <dbReference type="SAM" id="Coils"/>
    </source>
</evidence>